<evidence type="ECO:0000313" key="1">
    <source>
        <dbReference type="EMBL" id="CAA7267463.1"/>
    </source>
</evidence>
<dbReference type="Proteomes" id="UP000467700">
    <property type="component" value="Unassembled WGS sequence"/>
</dbReference>
<evidence type="ECO:0000313" key="2">
    <source>
        <dbReference type="Proteomes" id="UP000467700"/>
    </source>
</evidence>
<name>A0A8S0XP53_CYCAE</name>
<gene>
    <name evidence="1" type="ORF">AAE3_LOCUS9747</name>
</gene>
<keyword evidence="2" id="KW-1185">Reference proteome</keyword>
<dbReference type="AlphaFoldDB" id="A0A8S0XP53"/>
<comment type="caution">
    <text evidence="1">The sequence shown here is derived from an EMBL/GenBank/DDBJ whole genome shotgun (WGS) entry which is preliminary data.</text>
</comment>
<reference evidence="1 2" key="1">
    <citation type="submission" date="2020-01" db="EMBL/GenBank/DDBJ databases">
        <authorList>
            <person name="Gupta K D."/>
        </authorList>
    </citation>
    <scope>NUCLEOTIDE SEQUENCE [LARGE SCALE GENOMIC DNA]</scope>
</reference>
<sequence>MPPRVSGDNIPHDIWERIAFFANVSDEASSFLGPPSAISTLALLSRRVHEAVSKKSNPHLYAKIFRCKFDASAATRRFSERWLTSRCLTSELVKRFKALKRIKAGQFDVKDLWTAYMMILEDDGKNKAQLLEYAGFDKWFRNPMVDALVLWLLWSISDRDQPRREPHEYRECLIGILHSVVISGYRHSSVYASDRLFTLPLGQERAISMPGTFSPPVCELIHYSHPLKIVAPVISSAATLLLALQTEAFQDENSFPHAVRNELPLTRADAVAQGRTGPTVEDVEEFHYNVRIATARGPLPPSIIRPPNHHFDREPMGVGDGLAQGSQRYDSDWYRLVACHDIRVDNECTLRGVIYTPGSMTGSWEGRLMRADFALYEALLRSQTTPSTISIRHTPLYWELREHHCLAPNEPLEPGLDVESGDDILNAWLPRGAVFTHLEDALEVFDPNTGHTARYDTFIPRSTAPYSKPAMAKVAESKTWISEGEIAENPIRSVFGSTGNPDSCPPSPSTTAAALSFSIDNDDEFVDTVSHLSSGVSDILITGKTGERYAPAWGDYTIYGRVRPWDGLVALLRFPTNPEERYLGTWVFKGYLHDKNFVGRWRETSTPVDLIGYEGSFVVYRNDPVCST</sequence>
<protein>
    <recommendedName>
        <fullName evidence="3">F-box domain-containing protein</fullName>
    </recommendedName>
</protein>
<organism evidence="1 2">
    <name type="scientific">Cyclocybe aegerita</name>
    <name type="common">Black poplar mushroom</name>
    <name type="synonym">Agrocybe aegerita</name>
    <dbReference type="NCBI Taxonomy" id="1973307"/>
    <lineage>
        <taxon>Eukaryota</taxon>
        <taxon>Fungi</taxon>
        <taxon>Dikarya</taxon>
        <taxon>Basidiomycota</taxon>
        <taxon>Agaricomycotina</taxon>
        <taxon>Agaricomycetes</taxon>
        <taxon>Agaricomycetidae</taxon>
        <taxon>Agaricales</taxon>
        <taxon>Agaricineae</taxon>
        <taxon>Bolbitiaceae</taxon>
        <taxon>Cyclocybe</taxon>
    </lineage>
</organism>
<dbReference type="EMBL" id="CACVBS010000060">
    <property type="protein sequence ID" value="CAA7267463.1"/>
    <property type="molecule type" value="Genomic_DNA"/>
</dbReference>
<proteinExistence type="predicted"/>
<dbReference type="OrthoDB" id="434783at2759"/>
<evidence type="ECO:0008006" key="3">
    <source>
        <dbReference type="Google" id="ProtNLM"/>
    </source>
</evidence>
<accession>A0A8S0XP53</accession>